<evidence type="ECO:0000313" key="8">
    <source>
        <dbReference type="Ensembl" id="ENSSRHP00000003575.1"/>
    </source>
</evidence>
<evidence type="ECO:0000256" key="5">
    <source>
        <dbReference type="ARBA" id="ARBA00022737"/>
    </source>
</evidence>
<dbReference type="SUPFAM" id="SSF50978">
    <property type="entry name" value="WD40 repeat-like"/>
    <property type="match status" value="1"/>
</dbReference>
<evidence type="ECO:0000256" key="6">
    <source>
        <dbReference type="ARBA" id="ARBA00023212"/>
    </source>
</evidence>
<dbReference type="InterPro" id="IPR050687">
    <property type="entry name" value="Dynein_IC"/>
</dbReference>
<evidence type="ECO:0000256" key="3">
    <source>
        <dbReference type="ARBA" id="ARBA00022490"/>
    </source>
</evidence>
<proteinExistence type="inferred from homology"/>
<evidence type="ECO:0000313" key="9">
    <source>
        <dbReference type="Proteomes" id="UP000472270"/>
    </source>
</evidence>
<evidence type="ECO:0000256" key="1">
    <source>
        <dbReference type="ARBA" id="ARBA00004245"/>
    </source>
</evidence>
<dbReference type="FunFam" id="2.130.10.10:FF:000026">
    <property type="entry name" value="cytoplasmic dynein 1 intermediate chain 2 isoform X2"/>
    <property type="match status" value="1"/>
</dbReference>
<keyword evidence="4" id="KW-0853">WD repeat</keyword>
<dbReference type="Ensembl" id="ENSSRHT00000003708.1">
    <property type="protein sequence ID" value="ENSSRHP00000003575.1"/>
    <property type="gene ID" value="ENSSRHG00000001926.1"/>
</dbReference>
<dbReference type="InterPro" id="IPR015943">
    <property type="entry name" value="WD40/YVTN_repeat-like_dom_sf"/>
</dbReference>
<evidence type="ECO:0000256" key="7">
    <source>
        <dbReference type="SAM" id="MobiDB-lite"/>
    </source>
</evidence>
<keyword evidence="9" id="KW-1185">Reference proteome</keyword>
<dbReference type="GO" id="GO:0010970">
    <property type="term" value="P:transport along microtubule"/>
    <property type="evidence" value="ECO:0007669"/>
    <property type="project" value="TreeGrafter"/>
</dbReference>
<reference evidence="8" key="1">
    <citation type="submission" date="2025-08" db="UniProtKB">
        <authorList>
            <consortium name="Ensembl"/>
        </authorList>
    </citation>
    <scope>IDENTIFICATION</scope>
</reference>
<evidence type="ECO:0000256" key="2">
    <source>
        <dbReference type="ARBA" id="ARBA00011059"/>
    </source>
</evidence>
<sequence length="516" mass="57814">MSDKSELKAELERKKQRLAQIREEKKRKEEERKKKEAELKKEPVPLQDDSDLEKKRREADALLQSMGITPDAPVVPTHMSPTAKSAGSPSEAGSQDSGDGATGPRSLSLSLSLSFSLSLYDTPAIVSCLFVSVAPPHELTEEEKLQLLHSEEFMEFFDHSTRIMERALSEHVDVFFDYSGRDMEEKEGEMQAGAKLSLNRKFVDDRWSKQRVVTCLDWSPQYPELLVASYNNNEEAPHEPDGVALVWNMKYKKTTPEYVFHCQSAVMSAAFAKFHPNLVVGGTYSGQIVLWDNRSNRRTPVQRTPLSAAAHTHPVYCVNVVGTQNAHNLISISTDGKMCSWSLDMLSQPQDSMELLFKQSKSVAVTSMSFPLGDVNNFVVGSEDGSVYTNNKPLYSFEDNSDYVYDVMWSPVHPALFACVDGLGRIDLWNLNNDTEVPTASVSVDGSPALNRLRWSQSGREIAVGDSEGQIHIYDVGEVRRILQGESRFAKISKRCSQLFPTVFLMFNGMSNKFCI</sequence>
<accession>A0A673FLE0</accession>
<reference evidence="8" key="2">
    <citation type="submission" date="2025-09" db="UniProtKB">
        <authorList>
            <consortium name="Ensembl"/>
        </authorList>
    </citation>
    <scope>IDENTIFICATION</scope>
</reference>
<dbReference type="GO" id="GO:0045504">
    <property type="term" value="F:dynein heavy chain binding"/>
    <property type="evidence" value="ECO:0007669"/>
    <property type="project" value="TreeGrafter"/>
</dbReference>
<dbReference type="Gene3D" id="2.130.10.10">
    <property type="entry name" value="YVTN repeat-like/Quinoprotein amine dehydrogenase"/>
    <property type="match status" value="2"/>
</dbReference>
<dbReference type="InterPro" id="IPR036322">
    <property type="entry name" value="WD40_repeat_dom_sf"/>
</dbReference>
<feature type="compositionally biased region" description="Basic and acidic residues" evidence="7">
    <location>
        <begin position="20"/>
        <end position="43"/>
    </location>
</feature>
<dbReference type="GO" id="GO:0005868">
    <property type="term" value="C:cytoplasmic dynein complex"/>
    <property type="evidence" value="ECO:0007669"/>
    <property type="project" value="TreeGrafter"/>
</dbReference>
<dbReference type="SMART" id="SM00320">
    <property type="entry name" value="WD40"/>
    <property type="match status" value="5"/>
</dbReference>
<comment type="subcellular location">
    <subcellularLocation>
        <location evidence="1">Cytoplasm</location>
        <location evidence="1">Cytoskeleton</location>
    </subcellularLocation>
</comment>
<protein>
    <submittedName>
        <fullName evidence="8">Cytoplasmic dynein 1 intermediate chain 2-like</fullName>
    </submittedName>
</protein>
<dbReference type="PANTHER" id="PTHR12442:SF37">
    <property type="entry name" value="CYTOPLASMIC DYNEIN 1 INTERMEDIATE CHAIN 2"/>
    <property type="match status" value="1"/>
</dbReference>
<dbReference type="AlphaFoldDB" id="A0A673FLE0"/>
<comment type="similarity">
    <text evidence="2">Belongs to the dynein intermediate chain family.</text>
</comment>
<gene>
    <name evidence="8" type="primary">LOC107742966</name>
</gene>
<dbReference type="InterPro" id="IPR001680">
    <property type="entry name" value="WD40_rpt"/>
</dbReference>
<feature type="region of interest" description="Disordered" evidence="7">
    <location>
        <begin position="20"/>
        <end position="105"/>
    </location>
</feature>
<organism evidence="8 9">
    <name type="scientific">Sinocyclocheilus rhinocerous</name>
    <dbReference type="NCBI Taxonomy" id="307959"/>
    <lineage>
        <taxon>Eukaryota</taxon>
        <taxon>Metazoa</taxon>
        <taxon>Chordata</taxon>
        <taxon>Craniata</taxon>
        <taxon>Vertebrata</taxon>
        <taxon>Euteleostomi</taxon>
        <taxon>Actinopterygii</taxon>
        <taxon>Neopterygii</taxon>
        <taxon>Teleostei</taxon>
        <taxon>Ostariophysi</taxon>
        <taxon>Cypriniformes</taxon>
        <taxon>Cyprinidae</taxon>
        <taxon>Cyprininae</taxon>
        <taxon>Sinocyclocheilus</taxon>
    </lineage>
</organism>
<dbReference type="PANTHER" id="PTHR12442">
    <property type="entry name" value="DYNEIN INTERMEDIATE CHAIN"/>
    <property type="match status" value="1"/>
</dbReference>
<name>A0A673FLE0_9TELE</name>
<dbReference type="GO" id="GO:0045503">
    <property type="term" value="F:dynein light chain binding"/>
    <property type="evidence" value="ECO:0007669"/>
    <property type="project" value="TreeGrafter"/>
</dbReference>
<evidence type="ECO:0000256" key="4">
    <source>
        <dbReference type="ARBA" id="ARBA00022574"/>
    </source>
</evidence>
<keyword evidence="3" id="KW-0963">Cytoplasm</keyword>
<dbReference type="Proteomes" id="UP000472270">
    <property type="component" value="Unassembled WGS sequence"/>
</dbReference>
<keyword evidence="6" id="KW-0206">Cytoskeleton</keyword>
<keyword evidence="5" id="KW-0677">Repeat</keyword>
<feature type="compositionally biased region" description="Polar residues" evidence="7">
    <location>
        <begin position="79"/>
        <end position="97"/>
    </location>
</feature>